<keyword evidence="6 11" id="KW-0697">Rotamase</keyword>
<keyword evidence="8 11" id="KW-0413">Isomerase</keyword>
<dbReference type="GO" id="GO:0005737">
    <property type="term" value="C:cytoplasm"/>
    <property type="evidence" value="ECO:0007669"/>
    <property type="project" value="UniProtKB-SubCell"/>
</dbReference>
<feature type="domain" description="PPIase FKBP-type" evidence="14">
    <location>
        <begin position="161"/>
        <end position="229"/>
    </location>
</feature>
<evidence type="ECO:0000256" key="4">
    <source>
        <dbReference type="ARBA" id="ARBA00016902"/>
    </source>
</evidence>
<organism evidence="15 16">
    <name type="scientific">Candidatus Gallionella acididurans</name>
    <dbReference type="NCBI Taxonomy" id="1796491"/>
    <lineage>
        <taxon>Bacteria</taxon>
        <taxon>Pseudomonadati</taxon>
        <taxon>Pseudomonadota</taxon>
        <taxon>Betaproteobacteria</taxon>
        <taxon>Nitrosomonadales</taxon>
        <taxon>Gallionellaceae</taxon>
        <taxon>Gallionella</taxon>
    </lineage>
</organism>
<gene>
    <name evidence="11" type="primary">tig</name>
    <name evidence="15" type="ORF">AWT59_1013</name>
</gene>
<dbReference type="InterPro" id="IPR008880">
    <property type="entry name" value="Trigger_fac_C"/>
</dbReference>
<protein>
    <recommendedName>
        <fullName evidence="4 11">Trigger factor</fullName>
        <shortName evidence="11">TF</shortName>
        <ecNumber evidence="3 11">5.2.1.8</ecNumber>
    </recommendedName>
    <alternativeName>
        <fullName evidence="10 11">PPIase</fullName>
    </alternativeName>
</protein>
<reference evidence="15 16" key="2">
    <citation type="submission" date="2016-03" db="EMBL/GenBank/DDBJ databases">
        <title>New uncultured bacterium of the family Gallionellaceae from acid mine drainage: description and reconstruction of genome based on metagenomic analysis of microbial community.</title>
        <authorList>
            <person name="Kadnikov V."/>
            <person name="Ivasenko D."/>
            <person name="Beletsky A."/>
            <person name="Mardanov A."/>
            <person name="Danilova E."/>
            <person name="Pimenov N."/>
            <person name="Karnachuk O."/>
            <person name="Ravin N."/>
        </authorList>
    </citation>
    <scope>NUCLEOTIDE SEQUENCE [LARGE SCALE GENOMIC DNA]</scope>
    <source>
        <strain evidence="15">ShG14-8</strain>
    </source>
</reference>
<dbReference type="AlphaFoldDB" id="A0A139BV59"/>
<dbReference type="SUPFAM" id="SSF109998">
    <property type="entry name" value="Triger factor/SurA peptide-binding domain-like"/>
    <property type="match status" value="1"/>
</dbReference>
<evidence type="ECO:0000256" key="9">
    <source>
        <dbReference type="ARBA" id="ARBA00023306"/>
    </source>
</evidence>
<evidence type="ECO:0000256" key="13">
    <source>
        <dbReference type="RuleBase" id="RU003914"/>
    </source>
</evidence>
<evidence type="ECO:0000256" key="11">
    <source>
        <dbReference type="HAMAP-Rule" id="MF_00303"/>
    </source>
</evidence>
<accession>A0A139BV59</accession>
<dbReference type="NCBIfam" id="TIGR00115">
    <property type="entry name" value="tig"/>
    <property type="match status" value="1"/>
</dbReference>
<dbReference type="Pfam" id="PF05698">
    <property type="entry name" value="Trigger_C"/>
    <property type="match status" value="1"/>
</dbReference>
<keyword evidence="9 11" id="KW-0131">Cell cycle</keyword>
<dbReference type="Gene3D" id="3.30.70.1050">
    <property type="entry name" value="Trigger factor ribosome-binding domain"/>
    <property type="match status" value="1"/>
</dbReference>
<dbReference type="InterPro" id="IPR005215">
    <property type="entry name" value="Trig_fac"/>
</dbReference>
<evidence type="ECO:0000313" key="16">
    <source>
        <dbReference type="Proteomes" id="UP000070578"/>
    </source>
</evidence>
<evidence type="ECO:0000256" key="6">
    <source>
        <dbReference type="ARBA" id="ARBA00023110"/>
    </source>
</evidence>
<dbReference type="GO" id="GO:0003755">
    <property type="term" value="F:peptidyl-prolyl cis-trans isomerase activity"/>
    <property type="evidence" value="ECO:0007669"/>
    <property type="project" value="UniProtKB-UniRule"/>
</dbReference>
<dbReference type="Gene3D" id="1.10.3120.10">
    <property type="entry name" value="Trigger factor, C-terminal domain"/>
    <property type="match status" value="1"/>
</dbReference>
<sequence>MTSVETVSALERRLNASIPQQAINAVVSVRLKNIGRNAKIAGFRPGKVPTKIVEQHYGAQARQEALSDALQQSFAEAAQTNNLRVAGFPKFEIKTRDLNAEQIEYSATFEVYPEVVVGDLSGEVIERLVYEVTQGDVDNTIATLRKQRATFEKVDRAAKTDDRVNIDFTGKLNGEVFAGGEARDYPVVLGMGRMLPEFEAAVVGMTIGETKSFELTFPEDYNSKDVAGKKVVFTITLNHVEEPKLPEINADFARSIGVPDADADRLQDEIRSNLLSEISRRLKARNKDSAMSALLKVAGFDVPRVLVDDEVQALMQQAAQEMESRGMKMKGVSLPPELFLERAEKRVKLGLILSHLVQKHDLNAKPEQIKSFIREYAQSFDQPEDVIRWYASEPGRMREVEHIVLEENVMNWTLGQTRITDKQAVFNELMGTA</sequence>
<dbReference type="PANTHER" id="PTHR30560">
    <property type="entry name" value="TRIGGER FACTOR CHAPERONE AND PEPTIDYL-PROLYL CIS/TRANS ISOMERASE"/>
    <property type="match status" value="1"/>
</dbReference>
<evidence type="ECO:0000256" key="5">
    <source>
        <dbReference type="ARBA" id="ARBA00022618"/>
    </source>
</evidence>
<evidence type="ECO:0000313" key="15">
    <source>
        <dbReference type="EMBL" id="KXS32852.1"/>
    </source>
</evidence>
<evidence type="ECO:0000256" key="10">
    <source>
        <dbReference type="ARBA" id="ARBA00029986"/>
    </source>
</evidence>
<dbReference type="InterPro" id="IPR046357">
    <property type="entry name" value="PPIase_dom_sf"/>
</dbReference>
<comment type="catalytic activity">
    <reaction evidence="1 11 12">
        <text>[protein]-peptidylproline (omega=180) = [protein]-peptidylproline (omega=0)</text>
        <dbReference type="Rhea" id="RHEA:16237"/>
        <dbReference type="Rhea" id="RHEA-COMP:10747"/>
        <dbReference type="Rhea" id="RHEA-COMP:10748"/>
        <dbReference type="ChEBI" id="CHEBI:83833"/>
        <dbReference type="ChEBI" id="CHEBI:83834"/>
        <dbReference type="EC" id="5.2.1.8"/>
    </reaction>
</comment>
<evidence type="ECO:0000256" key="3">
    <source>
        <dbReference type="ARBA" id="ARBA00013194"/>
    </source>
</evidence>
<dbReference type="PROSITE" id="PS50059">
    <property type="entry name" value="FKBP_PPIASE"/>
    <property type="match status" value="1"/>
</dbReference>
<dbReference type="Pfam" id="PF05697">
    <property type="entry name" value="Trigger_N"/>
    <property type="match status" value="1"/>
</dbReference>
<dbReference type="InterPro" id="IPR036611">
    <property type="entry name" value="Trigger_fac_ribosome-bd_sf"/>
</dbReference>
<dbReference type="Gene3D" id="3.10.50.40">
    <property type="match status" value="1"/>
</dbReference>
<dbReference type="FunFam" id="3.10.50.40:FF:000001">
    <property type="entry name" value="Trigger factor"/>
    <property type="match status" value="1"/>
</dbReference>
<keyword evidence="7 11" id="KW-0143">Chaperone</keyword>
<comment type="similarity">
    <text evidence="2 11 13">Belongs to the FKBP-type PPIase family. Tig subfamily.</text>
</comment>
<dbReference type="GO" id="GO:0043022">
    <property type="term" value="F:ribosome binding"/>
    <property type="evidence" value="ECO:0007669"/>
    <property type="project" value="TreeGrafter"/>
</dbReference>
<dbReference type="GO" id="GO:0043335">
    <property type="term" value="P:protein unfolding"/>
    <property type="evidence" value="ECO:0007669"/>
    <property type="project" value="TreeGrafter"/>
</dbReference>
<dbReference type="PATRIC" id="fig|1796491.3.peg.1112"/>
<evidence type="ECO:0000256" key="7">
    <source>
        <dbReference type="ARBA" id="ARBA00023186"/>
    </source>
</evidence>
<evidence type="ECO:0000256" key="2">
    <source>
        <dbReference type="ARBA" id="ARBA00005464"/>
    </source>
</evidence>
<dbReference type="PANTHER" id="PTHR30560:SF3">
    <property type="entry name" value="TRIGGER FACTOR-LIKE PROTEIN TIG, CHLOROPLASTIC"/>
    <property type="match status" value="1"/>
</dbReference>
<dbReference type="SUPFAM" id="SSF102735">
    <property type="entry name" value="Trigger factor ribosome-binding domain"/>
    <property type="match status" value="1"/>
</dbReference>
<dbReference type="Proteomes" id="UP000070578">
    <property type="component" value="Unassembled WGS sequence"/>
</dbReference>
<proteinExistence type="inferred from homology"/>
<dbReference type="InterPro" id="IPR008881">
    <property type="entry name" value="Trigger_fac_ribosome-bd_bac"/>
</dbReference>
<dbReference type="HAMAP" id="MF_00303">
    <property type="entry name" value="Trigger_factor_Tig"/>
    <property type="match status" value="1"/>
</dbReference>
<dbReference type="SUPFAM" id="SSF54534">
    <property type="entry name" value="FKBP-like"/>
    <property type="match status" value="1"/>
</dbReference>
<evidence type="ECO:0000259" key="14">
    <source>
        <dbReference type="PROSITE" id="PS50059"/>
    </source>
</evidence>
<dbReference type="Pfam" id="PF00254">
    <property type="entry name" value="FKBP_C"/>
    <property type="match status" value="1"/>
</dbReference>
<dbReference type="InterPro" id="IPR027304">
    <property type="entry name" value="Trigger_fact/SurA_dom_sf"/>
</dbReference>
<keyword evidence="11" id="KW-0963">Cytoplasm</keyword>
<dbReference type="EMBL" id="LSLI01000017">
    <property type="protein sequence ID" value="KXS32852.1"/>
    <property type="molecule type" value="Genomic_DNA"/>
</dbReference>
<evidence type="ECO:0000256" key="8">
    <source>
        <dbReference type="ARBA" id="ARBA00023235"/>
    </source>
</evidence>
<dbReference type="InterPro" id="IPR001179">
    <property type="entry name" value="PPIase_FKBP_dom"/>
</dbReference>
<dbReference type="GO" id="GO:0051301">
    <property type="term" value="P:cell division"/>
    <property type="evidence" value="ECO:0007669"/>
    <property type="project" value="UniProtKB-KW"/>
</dbReference>
<dbReference type="GO" id="GO:0015031">
    <property type="term" value="P:protein transport"/>
    <property type="evidence" value="ECO:0007669"/>
    <property type="project" value="UniProtKB-UniRule"/>
</dbReference>
<evidence type="ECO:0000256" key="1">
    <source>
        <dbReference type="ARBA" id="ARBA00000971"/>
    </source>
</evidence>
<dbReference type="EC" id="5.2.1.8" evidence="3 11"/>
<dbReference type="InterPro" id="IPR037041">
    <property type="entry name" value="Trigger_fac_C_sf"/>
</dbReference>
<evidence type="ECO:0000256" key="12">
    <source>
        <dbReference type="PROSITE-ProRule" id="PRU00277"/>
    </source>
</evidence>
<comment type="subcellular location">
    <subcellularLocation>
        <location evidence="11">Cytoplasm</location>
    </subcellularLocation>
    <text evidence="11">About half TF is bound to the ribosome near the polypeptide exit tunnel while the other half is free in the cytoplasm.</text>
</comment>
<reference evidence="15 16" key="1">
    <citation type="submission" date="2016-02" db="EMBL/GenBank/DDBJ databases">
        <authorList>
            <person name="Wen L."/>
            <person name="He K."/>
            <person name="Yang H."/>
        </authorList>
    </citation>
    <scope>NUCLEOTIDE SEQUENCE [LARGE SCALE GENOMIC DNA]</scope>
    <source>
        <strain evidence="15">ShG14-8</strain>
    </source>
</reference>
<comment type="domain">
    <text evidence="11">Consists of 3 domains; the N-terminus binds the ribosome, the middle domain has PPIase activity, while the C-terminus has intrinsic chaperone activity on its own.</text>
</comment>
<dbReference type="GO" id="GO:0044183">
    <property type="term" value="F:protein folding chaperone"/>
    <property type="evidence" value="ECO:0007669"/>
    <property type="project" value="TreeGrafter"/>
</dbReference>
<comment type="caution">
    <text evidence="15">The sequence shown here is derived from an EMBL/GenBank/DDBJ whole genome shotgun (WGS) entry which is preliminary data.</text>
</comment>
<dbReference type="GO" id="GO:0051083">
    <property type="term" value="P:'de novo' cotranslational protein folding"/>
    <property type="evidence" value="ECO:0007669"/>
    <property type="project" value="TreeGrafter"/>
</dbReference>
<dbReference type="PIRSF" id="PIRSF003095">
    <property type="entry name" value="Trigger_factor"/>
    <property type="match status" value="1"/>
</dbReference>
<keyword evidence="5 11" id="KW-0132">Cell division</keyword>
<name>A0A139BV59_9PROT</name>
<comment type="function">
    <text evidence="11">Involved in protein export. Acts as a chaperone by maintaining the newly synthesized protein in an open conformation. Functions as a peptidyl-prolyl cis-trans isomerase.</text>
</comment>